<keyword evidence="1" id="KW-1133">Transmembrane helix</keyword>
<dbReference type="RefSeq" id="WP_380076099.1">
    <property type="nucleotide sequence ID" value="NZ_JBHRZF010000036.1"/>
</dbReference>
<organism evidence="2 3">
    <name type="scientific">Deinococcus antarcticus</name>
    <dbReference type="NCBI Taxonomy" id="1298767"/>
    <lineage>
        <taxon>Bacteria</taxon>
        <taxon>Thermotogati</taxon>
        <taxon>Deinococcota</taxon>
        <taxon>Deinococci</taxon>
        <taxon>Deinococcales</taxon>
        <taxon>Deinococcaceae</taxon>
        <taxon>Deinococcus</taxon>
    </lineage>
</organism>
<feature type="transmembrane region" description="Helical" evidence="1">
    <location>
        <begin position="37"/>
        <end position="54"/>
    </location>
</feature>
<proteinExistence type="predicted"/>
<evidence type="ECO:0000313" key="3">
    <source>
        <dbReference type="Proteomes" id="UP001595748"/>
    </source>
</evidence>
<keyword evidence="1" id="KW-0472">Membrane</keyword>
<dbReference type="Proteomes" id="UP001595748">
    <property type="component" value="Unassembled WGS sequence"/>
</dbReference>
<keyword evidence="1" id="KW-0812">Transmembrane</keyword>
<accession>A0ABV8A3W8</accession>
<keyword evidence="3" id="KW-1185">Reference proteome</keyword>
<name>A0ABV8A3W8_9DEIO</name>
<sequence>MLITAFFLALTLLTTLILALFLWRAGAARGITVWALSALLPLLAALTASFAAQARAQRTLTTYVPAPVIVDITTANRKYRAALTALDAACLERNVRLDWEGRLNTPQGFIPIDKNSTVVGTLPSSEVVQALSVTGQLQCKSFSAHARKK</sequence>
<comment type="caution">
    <text evidence="2">The sequence shown here is derived from an EMBL/GenBank/DDBJ whole genome shotgun (WGS) entry which is preliminary data.</text>
</comment>
<evidence type="ECO:0000313" key="2">
    <source>
        <dbReference type="EMBL" id="MFC3859940.1"/>
    </source>
</evidence>
<reference evidence="3" key="1">
    <citation type="journal article" date="2019" name="Int. J. Syst. Evol. Microbiol.">
        <title>The Global Catalogue of Microorganisms (GCM) 10K type strain sequencing project: providing services to taxonomists for standard genome sequencing and annotation.</title>
        <authorList>
            <consortium name="The Broad Institute Genomics Platform"/>
            <consortium name="The Broad Institute Genome Sequencing Center for Infectious Disease"/>
            <person name="Wu L."/>
            <person name="Ma J."/>
        </authorList>
    </citation>
    <scope>NUCLEOTIDE SEQUENCE [LARGE SCALE GENOMIC DNA]</scope>
    <source>
        <strain evidence="3">CCTCC AB 2013263</strain>
    </source>
</reference>
<protein>
    <submittedName>
        <fullName evidence="2">Uncharacterized protein</fullName>
    </submittedName>
</protein>
<evidence type="ECO:0000256" key="1">
    <source>
        <dbReference type="SAM" id="Phobius"/>
    </source>
</evidence>
<gene>
    <name evidence="2" type="ORF">ACFOPQ_04060</name>
</gene>
<dbReference type="EMBL" id="JBHRZF010000036">
    <property type="protein sequence ID" value="MFC3859940.1"/>
    <property type="molecule type" value="Genomic_DNA"/>
</dbReference>